<dbReference type="Proteomes" id="UP000824533">
    <property type="component" value="Linkage Group LG10"/>
</dbReference>
<name>A0ACC1D365_9NEOP</name>
<proteinExistence type="predicted"/>
<dbReference type="EMBL" id="CM034396">
    <property type="protein sequence ID" value="KAJ0178320.1"/>
    <property type="molecule type" value="Genomic_DNA"/>
</dbReference>
<comment type="caution">
    <text evidence="1">The sequence shown here is derived from an EMBL/GenBank/DDBJ whole genome shotgun (WGS) entry which is preliminary data.</text>
</comment>
<accession>A0ACC1D365</accession>
<keyword evidence="2" id="KW-1185">Reference proteome</keyword>
<organism evidence="1 2">
    <name type="scientific">Dendrolimus kikuchii</name>
    <dbReference type="NCBI Taxonomy" id="765133"/>
    <lineage>
        <taxon>Eukaryota</taxon>
        <taxon>Metazoa</taxon>
        <taxon>Ecdysozoa</taxon>
        <taxon>Arthropoda</taxon>
        <taxon>Hexapoda</taxon>
        <taxon>Insecta</taxon>
        <taxon>Pterygota</taxon>
        <taxon>Neoptera</taxon>
        <taxon>Endopterygota</taxon>
        <taxon>Lepidoptera</taxon>
        <taxon>Glossata</taxon>
        <taxon>Ditrysia</taxon>
        <taxon>Bombycoidea</taxon>
        <taxon>Lasiocampidae</taxon>
        <taxon>Dendrolimus</taxon>
    </lineage>
</organism>
<sequence>MGEDRSVRKAYLGRPVGRRPVGRLKYRWKDRVEADLSELGASNWQETAQDRKKYNPRKGYIFELFGMESLGPCGPNAHQLFQNIKRTHKQETRGKLELTSLKA</sequence>
<protein>
    <submittedName>
        <fullName evidence="1">Uncharacterized protein</fullName>
    </submittedName>
</protein>
<evidence type="ECO:0000313" key="2">
    <source>
        <dbReference type="Proteomes" id="UP000824533"/>
    </source>
</evidence>
<reference evidence="1 2" key="1">
    <citation type="journal article" date="2021" name="Front. Genet.">
        <title>Chromosome-Level Genome Assembly Reveals Significant Gene Expansion in the Toll and IMD Signaling Pathways of Dendrolimus kikuchii.</title>
        <authorList>
            <person name="Zhou J."/>
            <person name="Wu P."/>
            <person name="Xiong Z."/>
            <person name="Liu N."/>
            <person name="Zhao N."/>
            <person name="Ji M."/>
            <person name="Qiu Y."/>
            <person name="Yang B."/>
        </authorList>
    </citation>
    <scope>NUCLEOTIDE SEQUENCE [LARGE SCALE GENOMIC DNA]</scope>
    <source>
        <strain evidence="1">Ann1</strain>
    </source>
</reference>
<evidence type="ECO:0000313" key="1">
    <source>
        <dbReference type="EMBL" id="KAJ0178320.1"/>
    </source>
</evidence>
<gene>
    <name evidence="1" type="ORF">K1T71_006143</name>
</gene>